<dbReference type="AlphaFoldDB" id="A0A9W6U8L7"/>
<keyword evidence="2" id="KW-1185">Reference proteome</keyword>
<evidence type="ECO:0000313" key="1">
    <source>
        <dbReference type="EMBL" id="GMF28039.1"/>
    </source>
</evidence>
<name>A0A9W6U8L7_9STRA</name>
<organism evidence="1 2">
    <name type="scientific">Phytophthora fragariaefolia</name>
    <dbReference type="NCBI Taxonomy" id="1490495"/>
    <lineage>
        <taxon>Eukaryota</taxon>
        <taxon>Sar</taxon>
        <taxon>Stramenopiles</taxon>
        <taxon>Oomycota</taxon>
        <taxon>Peronosporomycetes</taxon>
        <taxon>Peronosporales</taxon>
        <taxon>Peronosporaceae</taxon>
        <taxon>Phytophthora</taxon>
    </lineage>
</organism>
<sequence>MPWQTLPTPSIKHTGNHGVVSLHQWAGRDGSLQKTHLAGSDILQLTAGHKAQTATITGTNSAPSTSRSPASSGFIVAITI</sequence>
<comment type="caution">
    <text evidence="1">The sequence shown here is derived from an EMBL/GenBank/DDBJ whole genome shotgun (WGS) entry which is preliminary data.</text>
</comment>
<protein>
    <submittedName>
        <fullName evidence="1">Unnamed protein product</fullName>
    </submittedName>
</protein>
<reference evidence="1" key="1">
    <citation type="submission" date="2023-04" db="EMBL/GenBank/DDBJ databases">
        <title>Phytophthora fragariaefolia NBRC 109709.</title>
        <authorList>
            <person name="Ichikawa N."/>
            <person name="Sato H."/>
            <person name="Tonouchi N."/>
        </authorList>
    </citation>
    <scope>NUCLEOTIDE SEQUENCE</scope>
    <source>
        <strain evidence="1">NBRC 109709</strain>
    </source>
</reference>
<proteinExistence type="predicted"/>
<dbReference type="Proteomes" id="UP001165121">
    <property type="component" value="Unassembled WGS sequence"/>
</dbReference>
<dbReference type="EMBL" id="BSXT01000459">
    <property type="protein sequence ID" value="GMF28039.1"/>
    <property type="molecule type" value="Genomic_DNA"/>
</dbReference>
<gene>
    <name evidence="1" type="ORF">Pfra01_000571400</name>
</gene>
<evidence type="ECO:0000313" key="2">
    <source>
        <dbReference type="Proteomes" id="UP001165121"/>
    </source>
</evidence>
<accession>A0A9W6U8L7</accession>